<keyword evidence="3 6" id="KW-0547">Nucleotide-binding</keyword>
<evidence type="ECO:0000313" key="9">
    <source>
        <dbReference type="Proteomes" id="UP000606490"/>
    </source>
</evidence>
<evidence type="ECO:0000256" key="2">
    <source>
        <dbReference type="ARBA" id="ARBA00022694"/>
    </source>
</evidence>
<dbReference type="InterPro" id="IPR012094">
    <property type="entry name" value="tRNA_Ile_lys_synt"/>
</dbReference>
<comment type="caution">
    <text evidence="8">The sequence shown here is derived from an EMBL/GenBank/DDBJ whole genome shotgun (WGS) entry which is preliminary data.</text>
</comment>
<feature type="binding site" evidence="6">
    <location>
        <begin position="18"/>
        <end position="23"/>
    </location>
    <ligand>
        <name>ATP</name>
        <dbReference type="ChEBI" id="CHEBI:30616"/>
    </ligand>
</feature>
<dbReference type="InterPro" id="IPR011063">
    <property type="entry name" value="TilS/TtcA_N"/>
</dbReference>
<gene>
    <name evidence="6 8" type="primary">tilS</name>
    <name evidence="8" type="ORF">JMJ55_15220</name>
</gene>
<dbReference type="InterPro" id="IPR012795">
    <property type="entry name" value="tRNA_Ile_lys_synt_N"/>
</dbReference>
<dbReference type="RefSeq" id="WP_202826402.1">
    <property type="nucleotide sequence ID" value="NZ_JAEUXJ010000005.1"/>
</dbReference>
<dbReference type="HAMAP" id="MF_01161">
    <property type="entry name" value="tRNA_Ile_lys_synt"/>
    <property type="match status" value="1"/>
</dbReference>
<feature type="domain" description="tRNA(Ile)-lysidine/2-thiocytidine synthase N-terminal" evidence="7">
    <location>
        <begin position="14"/>
        <end position="190"/>
    </location>
</feature>
<comment type="domain">
    <text evidence="6">The N-terminal region contains the highly conserved SGGXDS motif, predicted to be a P-loop motif involved in ATP binding.</text>
</comment>
<evidence type="ECO:0000256" key="4">
    <source>
        <dbReference type="ARBA" id="ARBA00022840"/>
    </source>
</evidence>
<sequence>MAPLGPFGPAPALAAGISGGPDSLALALLAAEWARARGGSLLGLVVDHGLRPESGAETAATIALLAARGIEARLLPLGLPAGSRLQERAREARLTALLEACRAAGRPWLLLGHQQRDQAETLLFRALRGSGPDGLAGMAAARPAGAALILRPLLGIPPARLEAVVAAAGLAPLRDPSNADPRFARVRLRAVLGEGEAVPALAEAAAAFARRRGREAGPLAARLAAAARLHPEGFAEIDPAELGKDRLAEAALAALLRAVGGGRLAPGRAATAALLERGQGSLAGAVLRPRTGGWLLRREVADLAPPVPARTGTLWDGRFRLVGPGAGDCSLGALGPAAAGLRRLAPGLPAAVLSALPSIWCNGVLVAVPGLDYPDPERCTDFATVFAPAGGPVLDGAFRDDAVAMRPQLSLGGHSRAGSASLSWGSLALGVA</sequence>
<keyword evidence="9" id="KW-1185">Reference proteome</keyword>
<proteinExistence type="inferred from homology"/>
<comment type="subcellular location">
    <subcellularLocation>
        <location evidence="6">Cytoplasm</location>
    </subcellularLocation>
</comment>
<comment type="function">
    <text evidence="6">Ligates lysine onto the cytidine present at position 34 of the AUA codon-specific tRNA(Ile) that contains the anticodon CAU, in an ATP-dependent manner. Cytidine is converted to lysidine, thus changing the amino acid specificity of the tRNA from methionine to isoleucine.</text>
</comment>
<evidence type="ECO:0000256" key="3">
    <source>
        <dbReference type="ARBA" id="ARBA00022741"/>
    </source>
</evidence>
<dbReference type="CDD" id="cd01992">
    <property type="entry name" value="TilS_N"/>
    <property type="match status" value="1"/>
</dbReference>
<evidence type="ECO:0000259" key="7">
    <source>
        <dbReference type="Pfam" id="PF01171"/>
    </source>
</evidence>
<dbReference type="Proteomes" id="UP000606490">
    <property type="component" value="Unassembled WGS sequence"/>
</dbReference>
<dbReference type="EMBL" id="JAEUXJ010000005">
    <property type="protein sequence ID" value="MBL6456685.1"/>
    <property type="molecule type" value="Genomic_DNA"/>
</dbReference>
<evidence type="ECO:0000313" key="8">
    <source>
        <dbReference type="EMBL" id="MBL6456685.1"/>
    </source>
</evidence>
<keyword evidence="2 6" id="KW-0819">tRNA processing</keyword>
<keyword evidence="4 6" id="KW-0067">ATP-binding</keyword>
<dbReference type="Pfam" id="PF01171">
    <property type="entry name" value="ATP_bind_3"/>
    <property type="match status" value="1"/>
</dbReference>
<reference evidence="8 9" key="1">
    <citation type="submission" date="2021-01" db="EMBL/GenBank/DDBJ databases">
        <title>Belnapia mucosa sp. nov. and Belnapia arida sp. nov., isolated from the Tabernas Desert (Almeria, Spain).</title>
        <authorList>
            <person name="Molina-Menor E."/>
            <person name="Vidal-Verdu A."/>
            <person name="Calonge A."/>
            <person name="Satari L."/>
            <person name="Pereto Magraner J."/>
            <person name="Porcar Miralles M."/>
        </authorList>
    </citation>
    <scope>NUCLEOTIDE SEQUENCE [LARGE SCALE GENOMIC DNA]</scope>
    <source>
        <strain evidence="8 9">T6</strain>
    </source>
</reference>
<comment type="catalytic activity">
    <reaction evidence="5 6">
        <text>cytidine(34) in tRNA(Ile2) + L-lysine + ATP = lysidine(34) in tRNA(Ile2) + AMP + diphosphate + H(+)</text>
        <dbReference type="Rhea" id="RHEA:43744"/>
        <dbReference type="Rhea" id="RHEA-COMP:10625"/>
        <dbReference type="Rhea" id="RHEA-COMP:10670"/>
        <dbReference type="ChEBI" id="CHEBI:15378"/>
        <dbReference type="ChEBI" id="CHEBI:30616"/>
        <dbReference type="ChEBI" id="CHEBI:32551"/>
        <dbReference type="ChEBI" id="CHEBI:33019"/>
        <dbReference type="ChEBI" id="CHEBI:82748"/>
        <dbReference type="ChEBI" id="CHEBI:83665"/>
        <dbReference type="ChEBI" id="CHEBI:456215"/>
        <dbReference type="EC" id="6.3.4.19"/>
    </reaction>
</comment>
<comment type="similarity">
    <text evidence="6">Belongs to the tRNA(Ile)-lysidine synthase family.</text>
</comment>
<evidence type="ECO:0000256" key="1">
    <source>
        <dbReference type="ARBA" id="ARBA00022598"/>
    </source>
</evidence>
<dbReference type="NCBIfam" id="TIGR02432">
    <property type="entry name" value="lysidine_TilS_N"/>
    <property type="match status" value="1"/>
</dbReference>
<dbReference type="GO" id="GO:0032267">
    <property type="term" value="F:tRNA(Ile)-lysidine synthase activity"/>
    <property type="evidence" value="ECO:0007669"/>
    <property type="project" value="UniProtKB-EC"/>
</dbReference>
<dbReference type="PANTHER" id="PTHR43033:SF5">
    <property type="entry name" value="TRNA(ILE)-LYSIDINE SYNTHETASE"/>
    <property type="match status" value="1"/>
</dbReference>
<accession>A0ABS1V4T0</accession>
<name>A0ABS1V4T0_9PROT</name>
<dbReference type="InterPro" id="IPR014729">
    <property type="entry name" value="Rossmann-like_a/b/a_fold"/>
</dbReference>
<dbReference type="Gene3D" id="3.40.50.620">
    <property type="entry name" value="HUPs"/>
    <property type="match status" value="1"/>
</dbReference>
<organism evidence="8 9">
    <name type="scientific">Belnapia mucosa</name>
    <dbReference type="NCBI Taxonomy" id="2804532"/>
    <lineage>
        <taxon>Bacteria</taxon>
        <taxon>Pseudomonadati</taxon>
        <taxon>Pseudomonadota</taxon>
        <taxon>Alphaproteobacteria</taxon>
        <taxon>Acetobacterales</taxon>
        <taxon>Roseomonadaceae</taxon>
        <taxon>Belnapia</taxon>
    </lineage>
</organism>
<dbReference type="PANTHER" id="PTHR43033">
    <property type="entry name" value="TRNA(ILE)-LYSIDINE SYNTHASE-RELATED"/>
    <property type="match status" value="1"/>
</dbReference>
<evidence type="ECO:0000256" key="6">
    <source>
        <dbReference type="HAMAP-Rule" id="MF_01161"/>
    </source>
</evidence>
<keyword evidence="6" id="KW-0963">Cytoplasm</keyword>
<keyword evidence="1 6" id="KW-0436">Ligase</keyword>
<evidence type="ECO:0000256" key="5">
    <source>
        <dbReference type="ARBA" id="ARBA00048539"/>
    </source>
</evidence>
<dbReference type="EC" id="6.3.4.19" evidence="6"/>
<protein>
    <recommendedName>
        <fullName evidence="6">tRNA(Ile)-lysidine synthase</fullName>
        <ecNumber evidence="6">6.3.4.19</ecNumber>
    </recommendedName>
    <alternativeName>
        <fullName evidence="6">tRNA(Ile)-2-lysyl-cytidine synthase</fullName>
    </alternativeName>
    <alternativeName>
        <fullName evidence="6">tRNA(Ile)-lysidine synthetase</fullName>
    </alternativeName>
</protein>
<dbReference type="SUPFAM" id="SSF52402">
    <property type="entry name" value="Adenine nucleotide alpha hydrolases-like"/>
    <property type="match status" value="1"/>
</dbReference>